<accession>A0AAP8GEM6</accession>
<dbReference type="PANTHER" id="PTHR10000:SF8">
    <property type="entry name" value="HAD SUPERFAMILY HYDROLASE-LIKE, TYPE 3"/>
    <property type="match status" value="1"/>
</dbReference>
<dbReference type="RefSeq" id="WP_176691393.1">
    <property type="nucleotide sequence ID" value="NZ_NMVR01000969.1"/>
</dbReference>
<sequence>MTNYKVVVLDMDDTLLNSDNVISEETANYLTAIQDEGYYVVLASGRPTEGMIPTARDLKLPEHHSYIISYNGSKTINMTNEEVEVSKSIGKQD</sequence>
<protein>
    <submittedName>
        <fullName evidence="2">HAD family hydrolase</fullName>
    </submittedName>
</protein>
<dbReference type="Gene3D" id="3.40.50.1000">
    <property type="entry name" value="HAD superfamily/HAD-like"/>
    <property type="match status" value="1"/>
</dbReference>
<feature type="non-terminal residue" evidence="2">
    <location>
        <position position="93"/>
    </location>
</feature>
<proteinExistence type="predicted"/>
<name>A0AAP8GEM6_9ENTR</name>
<dbReference type="GO" id="GO:0005829">
    <property type="term" value="C:cytosol"/>
    <property type="evidence" value="ECO:0007669"/>
    <property type="project" value="TreeGrafter"/>
</dbReference>
<gene>
    <name evidence="2" type="ORF">CGZ54_32235</name>
</gene>
<dbReference type="InterPro" id="IPR036412">
    <property type="entry name" value="HAD-like_sf"/>
</dbReference>
<evidence type="ECO:0000313" key="2">
    <source>
        <dbReference type="EMBL" id="PJG35779.1"/>
    </source>
</evidence>
<keyword evidence="1" id="KW-0479">Metal-binding</keyword>
<dbReference type="Proteomes" id="UP000231328">
    <property type="component" value="Unassembled WGS sequence"/>
</dbReference>
<evidence type="ECO:0000313" key="3">
    <source>
        <dbReference type="Proteomes" id="UP000231328"/>
    </source>
</evidence>
<dbReference type="InterPro" id="IPR023214">
    <property type="entry name" value="HAD_sf"/>
</dbReference>
<dbReference type="GO" id="GO:0000287">
    <property type="term" value="F:magnesium ion binding"/>
    <property type="evidence" value="ECO:0007669"/>
    <property type="project" value="TreeGrafter"/>
</dbReference>
<evidence type="ECO:0000256" key="1">
    <source>
        <dbReference type="ARBA" id="ARBA00022723"/>
    </source>
</evidence>
<keyword evidence="2" id="KW-0378">Hydrolase</keyword>
<organism evidence="2 3">
    <name type="scientific">Enterobacter hormaechei</name>
    <dbReference type="NCBI Taxonomy" id="158836"/>
    <lineage>
        <taxon>Bacteria</taxon>
        <taxon>Pseudomonadati</taxon>
        <taxon>Pseudomonadota</taxon>
        <taxon>Gammaproteobacteria</taxon>
        <taxon>Enterobacterales</taxon>
        <taxon>Enterobacteriaceae</taxon>
        <taxon>Enterobacter</taxon>
        <taxon>Enterobacter cloacae complex</taxon>
    </lineage>
</organism>
<dbReference type="AlphaFoldDB" id="A0AAP8GEM6"/>
<dbReference type="SUPFAM" id="SSF56784">
    <property type="entry name" value="HAD-like"/>
    <property type="match status" value="1"/>
</dbReference>
<dbReference type="Pfam" id="PF08282">
    <property type="entry name" value="Hydrolase_3"/>
    <property type="match status" value="1"/>
</dbReference>
<comment type="caution">
    <text evidence="2">The sequence shown here is derived from an EMBL/GenBank/DDBJ whole genome shotgun (WGS) entry which is preliminary data.</text>
</comment>
<dbReference type="GO" id="GO:0016791">
    <property type="term" value="F:phosphatase activity"/>
    <property type="evidence" value="ECO:0007669"/>
    <property type="project" value="UniProtKB-ARBA"/>
</dbReference>
<dbReference type="PANTHER" id="PTHR10000">
    <property type="entry name" value="PHOSPHOSERINE PHOSPHATASE"/>
    <property type="match status" value="1"/>
</dbReference>
<dbReference type="EMBL" id="NMVR01000969">
    <property type="protein sequence ID" value="PJG35779.1"/>
    <property type="molecule type" value="Genomic_DNA"/>
</dbReference>
<reference evidence="2 3" key="1">
    <citation type="submission" date="2017-07" db="EMBL/GenBank/DDBJ databases">
        <title>Draft genome sequence of Enterobacter cloacae ST128, a clinical strain coproducing KPC-2 and NDM-1 carbapenemases.</title>
        <authorList>
            <person name="Li X."/>
        </authorList>
    </citation>
    <scope>NUCLEOTIDE SEQUENCE [LARGE SCALE GENOMIC DNA]</scope>
    <source>
        <strain evidence="2 3">HBY</strain>
    </source>
</reference>